<keyword evidence="2" id="KW-1185">Reference proteome</keyword>
<evidence type="ECO:0000313" key="2">
    <source>
        <dbReference type="Proteomes" id="UP000014174"/>
    </source>
</evidence>
<comment type="caution">
    <text evidence="1">The sequence shown here is derived from an EMBL/GenBank/DDBJ whole genome shotgun (WGS) entry which is preliminary data.</text>
</comment>
<organism evidence="1 2">
    <name type="scientific">Arcticibacter svalbardensis MN12-7</name>
    <dbReference type="NCBI Taxonomy" id="1150600"/>
    <lineage>
        <taxon>Bacteria</taxon>
        <taxon>Pseudomonadati</taxon>
        <taxon>Bacteroidota</taxon>
        <taxon>Sphingobacteriia</taxon>
        <taxon>Sphingobacteriales</taxon>
        <taxon>Sphingobacteriaceae</taxon>
        <taxon>Arcticibacter</taxon>
    </lineage>
</organism>
<proteinExistence type="predicted"/>
<accession>R9GWQ4</accession>
<protein>
    <submittedName>
        <fullName evidence="1">Uncharacterized protein</fullName>
    </submittedName>
</protein>
<evidence type="ECO:0000313" key="1">
    <source>
        <dbReference type="EMBL" id="EOR96088.1"/>
    </source>
</evidence>
<sequence length="41" mass="4579">MNCTFTIVSYSSKNNENNAIEEIDLRFTIIVPGLPACFISI</sequence>
<name>R9GWQ4_9SPHI</name>
<gene>
    <name evidence="1" type="ORF">ADIARSV_0732</name>
</gene>
<reference evidence="1 2" key="1">
    <citation type="journal article" date="2013" name="Genome Announc.">
        <title>Draft Genome Sequence of Arcticibacter svalbardensis Strain MN12-7T, a Member of the Family Sphingobacteriaceae Isolated from an Arctic Soil Sample.</title>
        <authorList>
            <person name="Shivaji S."/>
            <person name="Ara S."/>
            <person name="Prasad S."/>
            <person name="Manasa B.P."/>
            <person name="Begum Z."/>
            <person name="Singh A."/>
            <person name="Kumar Pinnaka A."/>
        </authorList>
    </citation>
    <scope>NUCLEOTIDE SEQUENCE [LARGE SCALE GENOMIC DNA]</scope>
    <source>
        <strain evidence="1 2">MN12-7</strain>
    </source>
</reference>
<dbReference type="EMBL" id="AQPN01000024">
    <property type="protein sequence ID" value="EOR96088.1"/>
    <property type="molecule type" value="Genomic_DNA"/>
</dbReference>
<dbReference type="STRING" id="1150600.ADIARSV_0732"/>
<dbReference type="Proteomes" id="UP000014174">
    <property type="component" value="Unassembled WGS sequence"/>
</dbReference>
<dbReference type="AlphaFoldDB" id="R9GWQ4"/>